<reference evidence="1 2" key="1">
    <citation type="journal article" date="2019" name="Int. J. Syst. Evol. Microbiol.">
        <title>The Global Catalogue of Microorganisms (GCM) 10K type strain sequencing project: providing services to taxonomists for standard genome sequencing and annotation.</title>
        <authorList>
            <consortium name="The Broad Institute Genomics Platform"/>
            <consortium name="The Broad Institute Genome Sequencing Center for Infectious Disease"/>
            <person name="Wu L."/>
            <person name="Ma J."/>
        </authorList>
    </citation>
    <scope>NUCLEOTIDE SEQUENCE [LARGE SCALE GENOMIC DNA]</scope>
    <source>
        <strain evidence="1 2">XZYJ18</strain>
    </source>
</reference>
<accession>A0ABD5Q831</accession>
<organism evidence="1 2">
    <name type="scientific">Halorussus aquaticus</name>
    <dbReference type="NCBI Taxonomy" id="2953748"/>
    <lineage>
        <taxon>Archaea</taxon>
        <taxon>Methanobacteriati</taxon>
        <taxon>Methanobacteriota</taxon>
        <taxon>Stenosarchaea group</taxon>
        <taxon>Halobacteria</taxon>
        <taxon>Halobacteriales</taxon>
        <taxon>Haladaptataceae</taxon>
        <taxon>Halorussus</taxon>
    </lineage>
</organism>
<proteinExistence type="predicted"/>
<dbReference type="Proteomes" id="UP001595945">
    <property type="component" value="Unassembled WGS sequence"/>
</dbReference>
<name>A0ABD5Q831_9EURY</name>
<evidence type="ECO:0000313" key="2">
    <source>
        <dbReference type="Proteomes" id="UP001595945"/>
    </source>
</evidence>
<dbReference type="RefSeq" id="WP_254270784.1">
    <property type="nucleotide sequence ID" value="NZ_CP100403.1"/>
</dbReference>
<dbReference type="AlphaFoldDB" id="A0ABD5Q831"/>
<evidence type="ECO:0000313" key="1">
    <source>
        <dbReference type="EMBL" id="MFC4826828.1"/>
    </source>
</evidence>
<gene>
    <name evidence="1" type="ORF">ACFO9K_21475</name>
</gene>
<protein>
    <submittedName>
        <fullName evidence="1">Uncharacterized protein</fullName>
    </submittedName>
</protein>
<dbReference type="EMBL" id="JBHSHT010000003">
    <property type="protein sequence ID" value="MFC4826828.1"/>
    <property type="molecule type" value="Genomic_DNA"/>
</dbReference>
<keyword evidence="2" id="KW-1185">Reference proteome</keyword>
<dbReference type="GeneID" id="73047968"/>
<sequence>MTDEVAECSHHVEGEEFSTRTTLSEEYAALEKDLVEVSALICDLPEYDDELQKYAIGGVGFLNLSCFGEVLAHSAEN</sequence>
<comment type="caution">
    <text evidence="1">The sequence shown here is derived from an EMBL/GenBank/DDBJ whole genome shotgun (WGS) entry which is preliminary data.</text>
</comment>